<evidence type="ECO:0000256" key="3">
    <source>
        <dbReference type="ARBA" id="ARBA00022833"/>
    </source>
</evidence>
<dbReference type="PANTHER" id="PTHR12374:SF20">
    <property type="entry name" value="TRANSCRIPTIONAL ADAPTER 2-ALPHA"/>
    <property type="match status" value="1"/>
</dbReference>
<reference evidence="7 8" key="1">
    <citation type="submission" date="2020-04" db="EMBL/GenBank/DDBJ databases">
        <title>Perkinsus olseni comparative genomics.</title>
        <authorList>
            <person name="Bogema D.R."/>
        </authorList>
    </citation>
    <scope>NUCLEOTIDE SEQUENCE [LARGE SCALE GENOMIC DNA]</scope>
    <source>
        <strain evidence="7">ATCC PRA-179</strain>
    </source>
</reference>
<feature type="compositionally biased region" description="Basic and acidic residues" evidence="4">
    <location>
        <begin position="23"/>
        <end position="32"/>
    </location>
</feature>
<feature type="compositionally biased region" description="Low complexity" evidence="4">
    <location>
        <begin position="182"/>
        <end position="196"/>
    </location>
</feature>
<feature type="region of interest" description="Disordered" evidence="4">
    <location>
        <begin position="266"/>
        <end position="322"/>
    </location>
</feature>
<evidence type="ECO:0000256" key="1">
    <source>
        <dbReference type="ARBA" id="ARBA00022723"/>
    </source>
</evidence>
<evidence type="ECO:0000259" key="6">
    <source>
        <dbReference type="Pfam" id="PF25299"/>
    </source>
</evidence>
<sequence>MNNAHVTPRRSTRTRGGSLSPTRTREEDHGVAGKDTAGTEGEAGLSNNGREADGPEHHPSFMPPWMNVDDLPDILGDKAICESCRLSFRLTSNVYIVCAECPKEAGRVCLCVKCFANGVEFGNHLRTHKYFVVPRIGHDNRGKQHAGASAATTGLSSSSSSSPASIRQRDSQDSTLPPKSPKVPGGVPPVSGGTVPHLRLKLNKREIVGLMGVTGGSGKAGKHPLHLERIIHQCAQIGGANLRHISEGQVEKCINNISNYFNATMQHKFPSSPSPTPRDSDPEVVTTGDHSPAASDTNSFPGPSSPEGKVTSPSPEPDPLTNQATLTVVPHLPGGRGKIKDIPDINEFLKCSVYRDEFENDWNPDAESLVAELLSENQTDKLPDMNDPETAKHGRIMMAYHQLVTERERRKILLVHPHDRPSFIYNIGANFGEYQSSCKRRKTDEKLIFERLKIFAPAIDETADEVLSRMASGLSHEFRLREEMDNRTDRRLRGCGDEKEYQRYLHVEKVRRDTMKRCGASSAYVYTDNAALSRSQMSPLDGGSVSANWTASALPYYDQLPTADRSKCESLGIAPMHFEAVQALLTDIVQRMPPGSPRLKPDDVLDLIDDRIIGAISRQHQNTWHRSDAEHLKRMRKKKQDLVVHILHRLYSPRPP</sequence>
<dbReference type="AlphaFoldDB" id="A0A7J6M857"/>
<feature type="region of interest" description="Disordered" evidence="4">
    <location>
        <begin position="1"/>
        <end position="65"/>
    </location>
</feature>
<keyword evidence="3" id="KW-0862">Zinc</keyword>
<organism evidence="7 8">
    <name type="scientific">Perkinsus olseni</name>
    <name type="common">Perkinsus atlanticus</name>
    <dbReference type="NCBI Taxonomy" id="32597"/>
    <lineage>
        <taxon>Eukaryota</taxon>
        <taxon>Sar</taxon>
        <taxon>Alveolata</taxon>
        <taxon>Perkinsozoa</taxon>
        <taxon>Perkinsea</taxon>
        <taxon>Perkinsida</taxon>
        <taxon>Perkinsidae</taxon>
        <taxon>Perkinsus</taxon>
    </lineage>
</organism>
<evidence type="ECO:0000256" key="2">
    <source>
        <dbReference type="ARBA" id="ARBA00022771"/>
    </source>
</evidence>
<feature type="domain" description="ZZ-type" evidence="6">
    <location>
        <begin position="81"/>
        <end position="133"/>
    </location>
</feature>
<comment type="caution">
    <text evidence="7">The sequence shown here is derived from an EMBL/GenBank/DDBJ whole genome shotgun (WGS) entry which is preliminary data.</text>
</comment>
<dbReference type="Pfam" id="PF22941">
    <property type="entry name" value="TADA2A-like_3rd"/>
    <property type="match status" value="1"/>
</dbReference>
<dbReference type="SUPFAM" id="SSF57850">
    <property type="entry name" value="RING/U-box"/>
    <property type="match status" value="1"/>
</dbReference>
<feature type="region of interest" description="Disordered" evidence="4">
    <location>
        <begin position="141"/>
        <end position="196"/>
    </location>
</feature>
<gene>
    <name evidence="7" type="ORF">FOZ61_007815</name>
</gene>
<dbReference type="GO" id="GO:0006338">
    <property type="term" value="P:chromatin remodeling"/>
    <property type="evidence" value="ECO:0007669"/>
    <property type="project" value="TreeGrafter"/>
</dbReference>
<dbReference type="InterPro" id="IPR000433">
    <property type="entry name" value="Znf_ZZ"/>
</dbReference>
<protein>
    <recommendedName>
        <fullName evidence="9">C2H2-type domain-containing protein</fullName>
    </recommendedName>
</protein>
<dbReference type="EMBL" id="JABAHT010000049">
    <property type="protein sequence ID" value="KAF4667762.1"/>
    <property type="molecule type" value="Genomic_DNA"/>
</dbReference>
<feature type="domain" description="Transcriptional adapter 2-alpha/beta-like" evidence="5">
    <location>
        <begin position="354"/>
        <end position="413"/>
    </location>
</feature>
<dbReference type="GO" id="GO:0003713">
    <property type="term" value="F:transcription coactivator activity"/>
    <property type="evidence" value="ECO:0007669"/>
    <property type="project" value="TreeGrafter"/>
</dbReference>
<feature type="compositionally biased region" description="Basic and acidic residues" evidence="4">
    <location>
        <begin position="50"/>
        <end position="59"/>
    </location>
</feature>
<keyword evidence="2" id="KW-0863">Zinc-finger</keyword>
<dbReference type="Proteomes" id="UP000570595">
    <property type="component" value="Unassembled WGS sequence"/>
</dbReference>
<accession>A0A7J6M857</accession>
<dbReference type="GO" id="GO:0005634">
    <property type="term" value="C:nucleus"/>
    <property type="evidence" value="ECO:0007669"/>
    <property type="project" value="TreeGrafter"/>
</dbReference>
<dbReference type="GO" id="GO:0006357">
    <property type="term" value="P:regulation of transcription by RNA polymerase II"/>
    <property type="evidence" value="ECO:0007669"/>
    <property type="project" value="TreeGrafter"/>
</dbReference>
<evidence type="ECO:0000313" key="7">
    <source>
        <dbReference type="EMBL" id="KAF4667762.1"/>
    </source>
</evidence>
<name>A0A7J6M857_PEROL</name>
<evidence type="ECO:0000259" key="5">
    <source>
        <dbReference type="Pfam" id="PF22941"/>
    </source>
</evidence>
<evidence type="ECO:0008006" key="9">
    <source>
        <dbReference type="Google" id="ProtNLM"/>
    </source>
</evidence>
<dbReference type="PANTHER" id="PTHR12374">
    <property type="entry name" value="TRANSCRIPTIONAL ADAPTOR 2 ADA2 -RELATED"/>
    <property type="match status" value="1"/>
</dbReference>
<dbReference type="Pfam" id="PF25299">
    <property type="entry name" value="ZZ_ADA2"/>
    <property type="match status" value="1"/>
</dbReference>
<proteinExistence type="predicted"/>
<dbReference type="GO" id="GO:0003682">
    <property type="term" value="F:chromatin binding"/>
    <property type="evidence" value="ECO:0007669"/>
    <property type="project" value="TreeGrafter"/>
</dbReference>
<evidence type="ECO:0000256" key="4">
    <source>
        <dbReference type="SAM" id="MobiDB-lite"/>
    </source>
</evidence>
<evidence type="ECO:0000313" key="8">
    <source>
        <dbReference type="Proteomes" id="UP000570595"/>
    </source>
</evidence>
<dbReference type="OrthoDB" id="429111at2759"/>
<feature type="compositionally biased region" description="Low complexity" evidence="4">
    <location>
        <begin position="146"/>
        <end position="165"/>
    </location>
</feature>
<keyword evidence="1" id="KW-0479">Metal-binding</keyword>
<dbReference type="GO" id="GO:0008270">
    <property type="term" value="F:zinc ion binding"/>
    <property type="evidence" value="ECO:0007669"/>
    <property type="project" value="UniProtKB-KW"/>
</dbReference>
<dbReference type="InterPro" id="IPR055141">
    <property type="entry name" value="TADA2A_B-like_dom"/>
</dbReference>